<dbReference type="Proteomes" id="UP000446719">
    <property type="component" value="Unassembled WGS sequence"/>
</dbReference>
<protein>
    <submittedName>
        <fullName evidence="1">DUF1919 domain-containing protein</fullName>
    </submittedName>
</protein>
<evidence type="ECO:0000313" key="2">
    <source>
        <dbReference type="Proteomes" id="UP000446719"/>
    </source>
</evidence>
<evidence type="ECO:0000313" key="1">
    <source>
        <dbReference type="EMBL" id="MZK18563.1"/>
    </source>
</evidence>
<dbReference type="AlphaFoldDB" id="A0A845KRD1"/>
<organism evidence="1 2">
    <name type="scientific">Dorea longicatena</name>
    <dbReference type="NCBI Taxonomy" id="88431"/>
    <lineage>
        <taxon>Bacteria</taxon>
        <taxon>Bacillati</taxon>
        <taxon>Bacillota</taxon>
        <taxon>Clostridia</taxon>
        <taxon>Lachnospirales</taxon>
        <taxon>Lachnospiraceae</taxon>
        <taxon>Dorea</taxon>
    </lineage>
</organism>
<dbReference type="InterPro" id="IPR015037">
    <property type="entry name" value="DUF1919"/>
</dbReference>
<gene>
    <name evidence="1" type="ORF">GT565_10660</name>
</gene>
<dbReference type="InterPro" id="IPR037226">
    <property type="entry name" value="CAC2185-like_sf"/>
</dbReference>
<dbReference type="EMBL" id="WWSB01000013">
    <property type="protein sequence ID" value="MZK18563.1"/>
    <property type="molecule type" value="Genomic_DNA"/>
</dbReference>
<proteinExistence type="predicted"/>
<dbReference type="RefSeq" id="WP_006427193.1">
    <property type="nucleotide sequence ID" value="NZ_CAXVIO010000009.1"/>
</dbReference>
<reference evidence="1 2" key="1">
    <citation type="journal article" date="2019" name="Nat. Med.">
        <title>A library of human gut bacterial isolates paired with longitudinal multiomics data enables mechanistic microbiome research.</title>
        <authorList>
            <person name="Poyet M."/>
            <person name="Groussin M."/>
            <person name="Gibbons S.M."/>
            <person name="Avila-Pacheco J."/>
            <person name="Jiang X."/>
            <person name="Kearney S.M."/>
            <person name="Perrotta A.R."/>
            <person name="Berdy B."/>
            <person name="Zhao S."/>
            <person name="Lieberman T.D."/>
            <person name="Swanson P.K."/>
            <person name="Smith M."/>
            <person name="Roesemann S."/>
            <person name="Alexander J.E."/>
            <person name="Rich S.A."/>
            <person name="Livny J."/>
            <person name="Vlamakis H."/>
            <person name="Clish C."/>
            <person name="Bullock K."/>
            <person name="Deik A."/>
            <person name="Scott J."/>
            <person name="Pierce K.A."/>
            <person name="Xavier R.J."/>
            <person name="Alm E.J."/>
        </authorList>
    </citation>
    <scope>NUCLEOTIDE SEQUENCE [LARGE SCALE GENOMIC DNA]</scope>
    <source>
        <strain evidence="1 2">BIOML-A7</strain>
    </source>
</reference>
<name>A0A845KRD1_9FIRM</name>
<comment type="caution">
    <text evidence="1">The sequence shown here is derived from an EMBL/GenBank/DDBJ whole genome shotgun (WGS) entry which is preliminary data.</text>
</comment>
<dbReference type="GeneID" id="93138134"/>
<dbReference type="Pfam" id="PF08942">
    <property type="entry name" value="DUF1919"/>
    <property type="match status" value="1"/>
</dbReference>
<accession>A0A845KRD1</accession>
<sequence length="209" mass="25309">MNLLQRIEWRIYKELKKRRLKNKMPTIIASNCNGEFIYYDMGLQFRTPTINLSFEMNDYVKMLENLKWYMEQPILPYNDEKFDFPTGKLGDIEIRFNHYKTFDEAVAKWDERKKRINWDNLFILGIDGDNCTYESMQQFDKLPYKNKVIFTHKQYPEIKSAYYIPGFENKDGVGVLLYFKKQFLVRRYLDEFDYIAFLNGEGIKRKGKI</sequence>
<dbReference type="SUPFAM" id="SSF142795">
    <property type="entry name" value="CAC2185-like"/>
    <property type="match status" value="1"/>
</dbReference>